<dbReference type="Proteomes" id="UP000243499">
    <property type="component" value="Chromosome 1"/>
</dbReference>
<feature type="signal peptide" evidence="2">
    <location>
        <begin position="1"/>
        <end position="31"/>
    </location>
</feature>
<keyword evidence="2" id="KW-0732">Signal</keyword>
<dbReference type="AlphaFoldDB" id="A0A2S3GPN2"/>
<evidence type="ECO:0000256" key="1">
    <source>
        <dbReference type="SAM" id="MobiDB-lite"/>
    </source>
</evidence>
<organism evidence="3">
    <name type="scientific">Panicum hallii</name>
    <dbReference type="NCBI Taxonomy" id="206008"/>
    <lineage>
        <taxon>Eukaryota</taxon>
        <taxon>Viridiplantae</taxon>
        <taxon>Streptophyta</taxon>
        <taxon>Embryophyta</taxon>
        <taxon>Tracheophyta</taxon>
        <taxon>Spermatophyta</taxon>
        <taxon>Magnoliopsida</taxon>
        <taxon>Liliopsida</taxon>
        <taxon>Poales</taxon>
        <taxon>Poaceae</taxon>
        <taxon>PACMAD clade</taxon>
        <taxon>Panicoideae</taxon>
        <taxon>Panicodae</taxon>
        <taxon>Paniceae</taxon>
        <taxon>Panicinae</taxon>
        <taxon>Panicum</taxon>
        <taxon>Panicum sect. Panicum</taxon>
    </lineage>
</organism>
<reference evidence="3" key="1">
    <citation type="submission" date="2018-04" db="EMBL/GenBank/DDBJ databases">
        <title>WGS assembly of Panicum hallii.</title>
        <authorList>
            <person name="Lovell J."/>
            <person name="Jenkins J."/>
            <person name="Lowry D."/>
            <person name="Mamidi S."/>
            <person name="Sreedasyam A."/>
            <person name="Weng X."/>
            <person name="Barry K."/>
            <person name="Bonette J."/>
            <person name="Campitelli B."/>
            <person name="Daum C."/>
            <person name="Gordon S."/>
            <person name="Gould B."/>
            <person name="Lipzen A."/>
            <person name="Macqueen A."/>
            <person name="Palacio-Mejia J."/>
            <person name="Plott C."/>
            <person name="Shakirov E."/>
            <person name="Shu S."/>
            <person name="Yoshinaga Y."/>
            <person name="Zane M."/>
            <person name="Rokhsar D."/>
            <person name="Grimwood J."/>
            <person name="Schmutz J."/>
            <person name="Juenger T."/>
        </authorList>
    </citation>
    <scope>NUCLEOTIDE SEQUENCE [LARGE SCALE GENOMIC DNA]</scope>
    <source>
        <strain evidence="3">FIL2</strain>
    </source>
</reference>
<evidence type="ECO:0000313" key="3">
    <source>
        <dbReference type="EMBL" id="PAN06028.1"/>
    </source>
</evidence>
<accession>A0A2S3GPN2</accession>
<gene>
    <name evidence="3" type="ORF">PAHAL_1G233000</name>
</gene>
<feature type="chain" id="PRO_5015416466" evidence="2">
    <location>
        <begin position="32"/>
        <end position="106"/>
    </location>
</feature>
<name>A0A2S3GPN2_9POAL</name>
<dbReference type="Gramene" id="PAN06028">
    <property type="protein sequence ID" value="PAN06028"/>
    <property type="gene ID" value="PAHAL_1G233000"/>
</dbReference>
<sequence>MARHRLVRHRASLVLLLIGLLLSSSSTAARAIETTRSTARATTESYSYPRSRKLLVTAPRVSPDTRPSGSQQEMDVGGWRRATPFRRAGASLGRRVPGSHANPSHN</sequence>
<evidence type="ECO:0000256" key="2">
    <source>
        <dbReference type="SAM" id="SignalP"/>
    </source>
</evidence>
<dbReference type="EMBL" id="CM008046">
    <property type="protein sequence ID" value="PAN06028.1"/>
    <property type="molecule type" value="Genomic_DNA"/>
</dbReference>
<feature type="region of interest" description="Disordered" evidence="1">
    <location>
        <begin position="58"/>
        <end position="106"/>
    </location>
</feature>
<protein>
    <submittedName>
        <fullName evidence="3">Uncharacterized protein</fullName>
    </submittedName>
</protein>
<proteinExistence type="predicted"/>